<name>A0A382WD49_9ZZZZ</name>
<protein>
    <submittedName>
        <fullName evidence="1">Uncharacterized protein</fullName>
    </submittedName>
</protein>
<reference evidence="1" key="1">
    <citation type="submission" date="2018-05" db="EMBL/GenBank/DDBJ databases">
        <authorList>
            <person name="Lanie J.A."/>
            <person name="Ng W.-L."/>
            <person name="Kazmierczak K.M."/>
            <person name="Andrzejewski T.M."/>
            <person name="Davidsen T.M."/>
            <person name="Wayne K.J."/>
            <person name="Tettelin H."/>
            <person name="Glass J.I."/>
            <person name="Rusch D."/>
            <person name="Podicherti R."/>
            <person name="Tsui H.-C.T."/>
            <person name="Winkler M.E."/>
        </authorList>
    </citation>
    <scope>NUCLEOTIDE SEQUENCE</scope>
</reference>
<dbReference type="AlphaFoldDB" id="A0A382WD49"/>
<accession>A0A382WD49</accession>
<organism evidence="1">
    <name type="scientific">marine metagenome</name>
    <dbReference type="NCBI Taxonomy" id="408172"/>
    <lineage>
        <taxon>unclassified sequences</taxon>
        <taxon>metagenomes</taxon>
        <taxon>ecological metagenomes</taxon>
    </lineage>
</organism>
<proteinExistence type="predicted"/>
<dbReference type="EMBL" id="UINC01158847">
    <property type="protein sequence ID" value="SVD56609.1"/>
    <property type="molecule type" value="Genomic_DNA"/>
</dbReference>
<gene>
    <name evidence="1" type="ORF">METZ01_LOCUS409463</name>
</gene>
<evidence type="ECO:0000313" key="1">
    <source>
        <dbReference type="EMBL" id="SVD56609.1"/>
    </source>
</evidence>
<sequence length="37" mass="3989">MLKLVEHRNNNLDAIGGGADFTQGLPSTPIQGFSILY</sequence>
<feature type="non-terminal residue" evidence="1">
    <location>
        <position position="37"/>
    </location>
</feature>